<organism evidence="4 5">
    <name type="scientific">Legionella maioricensis</name>
    <dbReference type="NCBI Taxonomy" id="2896528"/>
    <lineage>
        <taxon>Bacteria</taxon>
        <taxon>Pseudomonadati</taxon>
        <taxon>Pseudomonadota</taxon>
        <taxon>Gammaproteobacteria</taxon>
        <taxon>Legionellales</taxon>
        <taxon>Legionellaceae</taxon>
        <taxon>Legionella</taxon>
    </lineage>
</organism>
<dbReference type="InterPro" id="IPR012347">
    <property type="entry name" value="Ferritin-like"/>
</dbReference>
<dbReference type="SUPFAM" id="SSF47240">
    <property type="entry name" value="Ferritin-like"/>
    <property type="match status" value="1"/>
</dbReference>
<evidence type="ECO:0000313" key="4">
    <source>
        <dbReference type="EMBL" id="MCL9685475.1"/>
    </source>
</evidence>
<sequence length="167" mass="19435">MSKSYDTLAMYSFPSDLDDADRNKIAQAINPLIADVFTLFVKTKNFHWHMSGSHFRDYHLLLDEQADQIFAMIDVLAERVRKLGKNTIHSISQIAQLQKIKDNNKDYVAPQEMIEELMNDNKKLTQHMRLAHEVCDKGNDVATASLLENFIDETERRAWFLFETQID</sequence>
<dbReference type="Pfam" id="PF00210">
    <property type="entry name" value="Ferritin"/>
    <property type="match status" value="1"/>
</dbReference>
<dbReference type="Gene3D" id="1.20.1260.10">
    <property type="match status" value="1"/>
</dbReference>
<proteinExistence type="inferred from homology"/>
<feature type="domain" description="Ferritin/DPS" evidence="3">
    <location>
        <begin position="27"/>
        <end position="161"/>
    </location>
</feature>
<dbReference type="PIRSF" id="PIRSF005900">
    <property type="entry name" value="Dps"/>
    <property type="match status" value="1"/>
</dbReference>
<dbReference type="GO" id="GO:0008199">
    <property type="term" value="F:ferric iron binding"/>
    <property type="evidence" value="ECO:0007669"/>
    <property type="project" value="InterPro"/>
</dbReference>
<comment type="caution">
    <text evidence="4">The sequence shown here is derived from an EMBL/GenBank/DDBJ whole genome shotgun (WGS) entry which is preliminary data.</text>
</comment>
<dbReference type="RefSeq" id="WP_250424626.1">
    <property type="nucleotide sequence ID" value="NZ_JAJKBJ010000026.1"/>
</dbReference>
<dbReference type="PANTHER" id="PTHR42932:SF3">
    <property type="entry name" value="DNA PROTECTION DURING STARVATION PROTEIN"/>
    <property type="match status" value="1"/>
</dbReference>
<dbReference type="PRINTS" id="PR01346">
    <property type="entry name" value="HELNAPAPROT"/>
</dbReference>
<dbReference type="EMBL" id="JAJKBJ010000026">
    <property type="protein sequence ID" value="MCL9685475.1"/>
    <property type="molecule type" value="Genomic_DNA"/>
</dbReference>
<dbReference type="InterPro" id="IPR008331">
    <property type="entry name" value="Ferritin_DPS_dom"/>
</dbReference>
<evidence type="ECO:0000259" key="3">
    <source>
        <dbReference type="Pfam" id="PF00210"/>
    </source>
</evidence>
<dbReference type="AlphaFoldDB" id="A0A9X2ICI8"/>
<accession>A0A9X2ICI8</accession>
<dbReference type="InterPro" id="IPR002177">
    <property type="entry name" value="DPS_DNA-bd"/>
</dbReference>
<comment type="similarity">
    <text evidence="1 2">Belongs to the Dps family.</text>
</comment>
<keyword evidence="5" id="KW-1185">Reference proteome</keyword>
<evidence type="ECO:0000256" key="1">
    <source>
        <dbReference type="ARBA" id="ARBA00009497"/>
    </source>
</evidence>
<protein>
    <submittedName>
        <fullName evidence="4">DNA starvation/stationary phase protection protein</fullName>
    </submittedName>
</protein>
<gene>
    <name evidence="4" type="ORF">LOX96_15335</name>
</gene>
<dbReference type="Proteomes" id="UP001139721">
    <property type="component" value="Unassembled WGS sequence"/>
</dbReference>
<dbReference type="PANTHER" id="PTHR42932">
    <property type="entry name" value="GENERAL STRESS PROTEIN 20U"/>
    <property type="match status" value="1"/>
</dbReference>
<evidence type="ECO:0000256" key="2">
    <source>
        <dbReference type="RuleBase" id="RU003875"/>
    </source>
</evidence>
<dbReference type="CDD" id="cd01043">
    <property type="entry name" value="DPS"/>
    <property type="match status" value="1"/>
</dbReference>
<evidence type="ECO:0000313" key="5">
    <source>
        <dbReference type="Proteomes" id="UP001139721"/>
    </source>
</evidence>
<name>A0A9X2ICI8_9GAMM</name>
<dbReference type="InterPro" id="IPR009078">
    <property type="entry name" value="Ferritin-like_SF"/>
</dbReference>
<reference evidence="4" key="1">
    <citation type="submission" date="2021-11" db="EMBL/GenBank/DDBJ databases">
        <title>Legionella maioricencis sp. nov., a new species isolated from hot water samples in Mallorca.</title>
        <authorList>
            <person name="Crespi S."/>
            <person name="Drasar V."/>
            <person name="Salva-Serra F."/>
            <person name="Jaen-Luchoro D."/>
            <person name="Pineiro-Iglesias B."/>
            <person name="Aliaga F."/>
            <person name="Fernandez-Juarez V."/>
            <person name="Coll G."/>
            <person name="Moore E.R.B."/>
            <person name="Bennasar-Figueras A."/>
        </authorList>
    </citation>
    <scope>NUCLEOTIDE SEQUENCE</scope>
    <source>
        <strain evidence="4">HCPI-6</strain>
    </source>
</reference>